<sequence>MTPTSRLLVLTAALLCSSTLLPLPVSAAAYEAPLEGEAWQQADLAYKSYQAGRYRDALEQVNAALKLRPEVVRLNLLQVYTLQKLGRITQARQAAQAAIKRGVDDPALRATVKNLQPQAAAATGRGPSAAYQRGFPLATKGYAAYNAGDMPAAARDGEQAFRADPSQGAWALLWLDALEAQEKWPEAVSAADQVIALNPPNKSDIEARRAMLKRRMAVRPTQLAYQALITNQPAEASRLAREAVNLAPDLDSQRLLLVTALLQDKQPAAAEQAATEALEQNDENTVMLVMRAYLRQLQGKKDAARGDFDEAIAQDWLDDDQRRNVRLIAIDGALASGDTARAEQLLGPLDAADEAVLKRREILAEDNKPAAKLTTTLYPAPAQSCHDTPYGTQCELLPSDQVTGPAGPATEAYAAYGRQDYQEAIKQSRLAVEQAPDNPDYQRLLTTSLASGNAAQTAEAEQRLTRALAASPNDADLFMQRGYVRQRNRQPDLALQDFSAARATGKAPPTVILNEAYAQSAMGDNPGAVKKLKKAIDMADANQLELDDQQRYNTRGAIAGMDREWGATVSLGYRGAQPTTNSSGAGLSTAGDSVFSTSELYWRPTQFNDQNGILEVYGRLTNTLYDEGSEFKSDRFVDPCSGQPAQETVESDDRTNGSSSVTGFPSTIGSLGVRYMLADTGITFGLERRFFLGTATREGTAYPTSRDDQCRIQQAVEAANNASGPNNPLINGILTRYQLDSDAGGWLSYITYGFYKGTELRINESNWFTMDGYAQLGYAWEDNNATFTAYDVDSQGKSTRQLAKTDGQLKRQQVFASSEVRVGRSLRFDELGPNVVVFPHIVGAVDWIWQKDQATGLDFGKNDQIDLSNVSQDWSLTNDATSWSMGVGPGVAVRYWFREDHYNAPRSSLSWSMQYRYPIGGGATERAKGLFMNLIFSY</sequence>
<feature type="chain" id="PRO_5031211789" description="Bacteriophage N4 adsorption protein A C-terminal domain-containing protein" evidence="4">
    <location>
        <begin position="28"/>
        <end position="938"/>
    </location>
</feature>
<dbReference type="InterPro" id="IPR050498">
    <property type="entry name" value="Ycf3"/>
</dbReference>
<feature type="signal peptide" evidence="4">
    <location>
        <begin position="1"/>
        <end position="27"/>
    </location>
</feature>
<dbReference type="RefSeq" id="WP_185818204.1">
    <property type="nucleotide sequence ID" value="NZ_JACMYG010000006.1"/>
</dbReference>
<dbReference type="Pfam" id="PF13432">
    <property type="entry name" value="TPR_16"/>
    <property type="match status" value="2"/>
</dbReference>
<evidence type="ECO:0000313" key="6">
    <source>
        <dbReference type="EMBL" id="MBC2689697.1"/>
    </source>
</evidence>
<dbReference type="EMBL" id="JACMYG010000006">
    <property type="protein sequence ID" value="MBC2689697.1"/>
    <property type="molecule type" value="Genomic_DNA"/>
</dbReference>
<accession>A0A7X1GC11</accession>
<evidence type="ECO:0000256" key="1">
    <source>
        <dbReference type="ARBA" id="ARBA00022737"/>
    </source>
</evidence>
<dbReference type="InterPro" id="IPR019734">
    <property type="entry name" value="TPR_rpt"/>
</dbReference>
<reference evidence="6 7" key="1">
    <citation type="submission" date="2020-08" db="EMBL/GenBank/DDBJ databases">
        <title>Pseudomonas sp. nov.</title>
        <authorList>
            <person name="Gieschler S."/>
            <person name="Fiedler G."/>
            <person name="Brinks E."/>
            <person name="Boehnlein C."/>
            <person name="Franz C.M.A.P."/>
            <person name="Kabisch J."/>
        </authorList>
    </citation>
    <scope>NUCLEOTIDE SEQUENCE [LARGE SCALE GENOMIC DNA]</scope>
    <source>
        <strain evidence="6 7">MBT-1</strain>
    </source>
</reference>
<name>A0A7X1GC11_9PSED</name>
<feature type="domain" description="Bacteriophage N4 adsorption protein A C-terminal" evidence="5">
    <location>
        <begin position="808"/>
        <end position="932"/>
    </location>
</feature>
<keyword evidence="1" id="KW-0677">Repeat</keyword>
<evidence type="ECO:0000313" key="7">
    <source>
        <dbReference type="Proteomes" id="UP000526003"/>
    </source>
</evidence>
<evidence type="ECO:0000256" key="2">
    <source>
        <dbReference type="ARBA" id="ARBA00022803"/>
    </source>
</evidence>
<organism evidence="6 7">
    <name type="scientific">Pseudomonas kielensis</name>
    <dbReference type="NCBI Taxonomy" id="2762577"/>
    <lineage>
        <taxon>Bacteria</taxon>
        <taxon>Pseudomonadati</taxon>
        <taxon>Pseudomonadota</taxon>
        <taxon>Gammaproteobacteria</taxon>
        <taxon>Pseudomonadales</taxon>
        <taxon>Pseudomonadaceae</taxon>
        <taxon>Pseudomonas</taxon>
    </lineage>
</organism>
<keyword evidence="4" id="KW-0732">Signal</keyword>
<dbReference type="AlphaFoldDB" id="A0A7X1GC11"/>
<dbReference type="PANTHER" id="PTHR44858:SF1">
    <property type="entry name" value="UDP-N-ACETYLGLUCOSAMINE--PEPTIDE N-ACETYLGLUCOSAMINYLTRANSFERASE SPINDLY-RELATED"/>
    <property type="match status" value="1"/>
</dbReference>
<keyword evidence="7" id="KW-1185">Reference proteome</keyword>
<dbReference type="PANTHER" id="PTHR44858">
    <property type="entry name" value="TETRATRICOPEPTIDE REPEAT PROTEIN 6"/>
    <property type="match status" value="1"/>
</dbReference>
<protein>
    <recommendedName>
        <fullName evidence="5">Bacteriophage N4 adsorption protein A C-terminal domain-containing protein</fullName>
    </recommendedName>
</protein>
<dbReference type="Proteomes" id="UP000526003">
    <property type="component" value="Unassembled WGS sequence"/>
</dbReference>
<dbReference type="SUPFAM" id="SSF48452">
    <property type="entry name" value="TPR-like"/>
    <property type="match status" value="3"/>
</dbReference>
<keyword evidence="2" id="KW-0802">TPR repeat</keyword>
<dbReference type="InterPro" id="IPR025137">
    <property type="entry name" value="NfrA_C"/>
</dbReference>
<dbReference type="InterPro" id="IPR011990">
    <property type="entry name" value="TPR-like_helical_dom_sf"/>
</dbReference>
<evidence type="ECO:0000256" key="4">
    <source>
        <dbReference type="SAM" id="SignalP"/>
    </source>
</evidence>
<feature type="region of interest" description="Disordered" evidence="3">
    <location>
        <begin position="635"/>
        <end position="661"/>
    </location>
</feature>
<comment type="caution">
    <text evidence="6">The sequence shown here is derived from an EMBL/GenBank/DDBJ whole genome shotgun (WGS) entry which is preliminary data.</text>
</comment>
<proteinExistence type="predicted"/>
<evidence type="ECO:0000259" key="5">
    <source>
        <dbReference type="Pfam" id="PF13283"/>
    </source>
</evidence>
<dbReference type="Pfam" id="PF13283">
    <property type="entry name" value="NfrA_C"/>
    <property type="match status" value="1"/>
</dbReference>
<dbReference type="Gene3D" id="1.25.40.10">
    <property type="entry name" value="Tetratricopeptide repeat domain"/>
    <property type="match status" value="3"/>
</dbReference>
<dbReference type="SMART" id="SM00028">
    <property type="entry name" value="TPR"/>
    <property type="match status" value="8"/>
</dbReference>
<evidence type="ECO:0000256" key="3">
    <source>
        <dbReference type="SAM" id="MobiDB-lite"/>
    </source>
</evidence>
<gene>
    <name evidence="6" type="ORF">H7995_07780</name>
</gene>